<gene>
    <name evidence="2" type="ORF">AB6A40_006042</name>
</gene>
<keyword evidence="3" id="KW-1185">Reference proteome</keyword>
<dbReference type="AlphaFoldDB" id="A0ABD6EQP9"/>
<feature type="transmembrane region" description="Helical" evidence="1">
    <location>
        <begin position="135"/>
        <end position="158"/>
    </location>
</feature>
<protein>
    <submittedName>
        <fullName evidence="2">Uncharacterized protein</fullName>
    </submittedName>
</protein>
<dbReference type="Proteomes" id="UP001608902">
    <property type="component" value="Unassembled WGS sequence"/>
</dbReference>
<sequence length="180" mass="20085">MEPLCCLSSCTVREGCHTIIVFELIYVIITIVTISVRVRDDHESTSATVTSIPQPSFSNALASAAQSHIFVIPMGVFDTVMICMAYTLARGISCFDREKVHLHLVFSYIALIFNVVYGMFCAAIIIITFADHLNVKAIILLTCCTFQSLSQFWAISILKSCKDYFLLLRTLVTMAEEIKP</sequence>
<evidence type="ECO:0000313" key="3">
    <source>
        <dbReference type="Proteomes" id="UP001608902"/>
    </source>
</evidence>
<evidence type="ECO:0000313" key="2">
    <source>
        <dbReference type="EMBL" id="MFH4979333.1"/>
    </source>
</evidence>
<evidence type="ECO:0000256" key="1">
    <source>
        <dbReference type="SAM" id="Phobius"/>
    </source>
</evidence>
<keyword evidence="1" id="KW-0812">Transmembrane</keyword>
<keyword evidence="1" id="KW-0472">Membrane</keyword>
<feature type="transmembrane region" description="Helical" evidence="1">
    <location>
        <begin position="69"/>
        <end position="89"/>
    </location>
</feature>
<organism evidence="2 3">
    <name type="scientific">Gnathostoma spinigerum</name>
    <dbReference type="NCBI Taxonomy" id="75299"/>
    <lineage>
        <taxon>Eukaryota</taxon>
        <taxon>Metazoa</taxon>
        <taxon>Ecdysozoa</taxon>
        <taxon>Nematoda</taxon>
        <taxon>Chromadorea</taxon>
        <taxon>Rhabditida</taxon>
        <taxon>Spirurina</taxon>
        <taxon>Gnathostomatomorpha</taxon>
        <taxon>Gnathostomatoidea</taxon>
        <taxon>Gnathostomatidae</taxon>
        <taxon>Gnathostoma</taxon>
    </lineage>
</organism>
<feature type="transmembrane region" description="Helical" evidence="1">
    <location>
        <begin position="101"/>
        <end position="129"/>
    </location>
</feature>
<feature type="transmembrane region" description="Helical" evidence="1">
    <location>
        <begin position="20"/>
        <end position="38"/>
    </location>
</feature>
<accession>A0ABD6EQP9</accession>
<reference evidence="2 3" key="1">
    <citation type="submission" date="2024-08" db="EMBL/GenBank/DDBJ databases">
        <title>Gnathostoma spinigerum genome.</title>
        <authorList>
            <person name="Gonzalez-Bertolin B."/>
            <person name="Monzon S."/>
            <person name="Zaballos A."/>
            <person name="Jimenez P."/>
            <person name="Dekumyoy P."/>
            <person name="Varona S."/>
            <person name="Cuesta I."/>
            <person name="Sumanam S."/>
            <person name="Adisakwattana P."/>
            <person name="Gasser R.B."/>
            <person name="Hernandez-Gonzalez A."/>
            <person name="Young N.D."/>
            <person name="Perteguer M.J."/>
        </authorList>
    </citation>
    <scope>NUCLEOTIDE SEQUENCE [LARGE SCALE GENOMIC DNA]</scope>
    <source>
        <strain evidence="2">AL3</strain>
        <tissue evidence="2">Liver</tissue>
    </source>
</reference>
<comment type="caution">
    <text evidence="2">The sequence shown here is derived from an EMBL/GenBank/DDBJ whole genome shotgun (WGS) entry which is preliminary data.</text>
</comment>
<keyword evidence="1" id="KW-1133">Transmembrane helix</keyword>
<name>A0ABD6EQP9_9BILA</name>
<proteinExistence type="predicted"/>
<dbReference type="EMBL" id="JBGFUD010004077">
    <property type="protein sequence ID" value="MFH4979333.1"/>
    <property type="molecule type" value="Genomic_DNA"/>
</dbReference>